<dbReference type="PANTHER" id="PTHR43877">
    <property type="entry name" value="AMINOALKYLPHOSPHONATE N-ACETYLTRANSFERASE-RELATED-RELATED"/>
    <property type="match status" value="1"/>
</dbReference>
<dbReference type="PANTHER" id="PTHR43877:SF2">
    <property type="entry name" value="AMINOALKYLPHOSPHONATE N-ACETYLTRANSFERASE-RELATED"/>
    <property type="match status" value="1"/>
</dbReference>
<evidence type="ECO:0000313" key="5">
    <source>
        <dbReference type="Proteomes" id="UP000694501"/>
    </source>
</evidence>
<dbReference type="InterPro" id="IPR050832">
    <property type="entry name" value="Bact_Acetyltransf"/>
</dbReference>
<evidence type="ECO:0000259" key="3">
    <source>
        <dbReference type="PROSITE" id="PS51186"/>
    </source>
</evidence>
<proteinExistence type="predicted"/>
<keyword evidence="2 4" id="KW-0012">Acyltransferase</keyword>
<evidence type="ECO:0000256" key="1">
    <source>
        <dbReference type="ARBA" id="ARBA00022679"/>
    </source>
</evidence>
<keyword evidence="5" id="KW-1185">Reference proteome</keyword>
<reference evidence="4" key="1">
    <citation type="submission" date="2021-06" db="EMBL/GenBank/DDBJ databases">
        <title>Sequencing of actinobacteria type strains.</title>
        <authorList>
            <person name="Nguyen G.-S."/>
            <person name="Wentzel A."/>
        </authorList>
    </citation>
    <scope>NUCLEOTIDE SEQUENCE</scope>
    <source>
        <strain evidence="4">P38-E01</strain>
    </source>
</reference>
<keyword evidence="1 4" id="KW-0808">Transferase</keyword>
<dbReference type="PROSITE" id="PS51186">
    <property type="entry name" value="GNAT"/>
    <property type="match status" value="1"/>
</dbReference>
<gene>
    <name evidence="4" type="ORF">JGS22_002110</name>
</gene>
<dbReference type="RefSeq" id="WP_211040708.1">
    <property type="nucleotide sequence ID" value="NZ_JAELVF020000001.1"/>
</dbReference>
<feature type="domain" description="N-acetyltransferase" evidence="3">
    <location>
        <begin position="10"/>
        <end position="177"/>
    </location>
</feature>
<dbReference type="EC" id="2.3.1.-" evidence="4"/>
<comment type="caution">
    <text evidence="4">The sequence shown here is derived from an EMBL/GenBank/DDBJ whole genome shotgun (WGS) entry which is preliminary data.</text>
</comment>
<dbReference type="InterPro" id="IPR000182">
    <property type="entry name" value="GNAT_dom"/>
</dbReference>
<sequence length="177" mass="19349">MTWKVTPVDIDSQAAQGELRAYYAELVSRYFDRPATPESVDAAMADEPSGDLAPPTGLFLLAEYGGTVGGCVGVRLIERAGQLEPHLRRGTEALREPQVAELTRLFVRPECRGSGGGAALLAAAEEAARVLGVHLLRMDTRKDLVEARALYTRHGYTEVPAFNEEPYADHWFAKHLA</sequence>
<evidence type="ECO:0000313" key="4">
    <source>
        <dbReference type="EMBL" id="MBU7596463.1"/>
    </source>
</evidence>
<dbReference type="Proteomes" id="UP000694501">
    <property type="component" value="Unassembled WGS sequence"/>
</dbReference>
<dbReference type="EMBL" id="JAELVF020000001">
    <property type="protein sequence ID" value="MBU7596463.1"/>
    <property type="molecule type" value="Genomic_DNA"/>
</dbReference>
<dbReference type="SUPFAM" id="SSF55729">
    <property type="entry name" value="Acyl-CoA N-acyltransferases (Nat)"/>
    <property type="match status" value="1"/>
</dbReference>
<dbReference type="Pfam" id="PF00583">
    <property type="entry name" value="Acetyltransf_1"/>
    <property type="match status" value="1"/>
</dbReference>
<dbReference type="GO" id="GO:0016747">
    <property type="term" value="F:acyltransferase activity, transferring groups other than amino-acyl groups"/>
    <property type="evidence" value="ECO:0007669"/>
    <property type="project" value="InterPro"/>
</dbReference>
<accession>A0A949N6Y3</accession>
<protein>
    <submittedName>
        <fullName evidence="4">GNAT family N-acetyltransferase</fullName>
        <ecNumber evidence="4">2.3.1.-</ecNumber>
    </submittedName>
</protein>
<evidence type="ECO:0000256" key="2">
    <source>
        <dbReference type="ARBA" id="ARBA00023315"/>
    </source>
</evidence>
<organism evidence="4 5">
    <name type="scientific">Streptomyces tardus</name>
    <dbReference type="NCBI Taxonomy" id="2780544"/>
    <lineage>
        <taxon>Bacteria</taxon>
        <taxon>Bacillati</taxon>
        <taxon>Actinomycetota</taxon>
        <taxon>Actinomycetes</taxon>
        <taxon>Kitasatosporales</taxon>
        <taxon>Streptomycetaceae</taxon>
        <taxon>Streptomyces</taxon>
    </lineage>
</organism>
<dbReference type="Gene3D" id="3.40.630.30">
    <property type="match status" value="1"/>
</dbReference>
<name>A0A949N6Y3_9ACTN</name>
<dbReference type="AlphaFoldDB" id="A0A949N6Y3"/>
<dbReference type="InterPro" id="IPR016181">
    <property type="entry name" value="Acyl_CoA_acyltransferase"/>
</dbReference>